<accession>A0A918A6P4</accession>
<evidence type="ECO:0000313" key="1">
    <source>
        <dbReference type="EMBL" id="GGP05913.1"/>
    </source>
</evidence>
<dbReference type="Proteomes" id="UP000660745">
    <property type="component" value="Unassembled WGS sequence"/>
</dbReference>
<dbReference type="EMBL" id="BMNK01000004">
    <property type="protein sequence ID" value="GGP05913.1"/>
    <property type="molecule type" value="Genomic_DNA"/>
</dbReference>
<comment type="caution">
    <text evidence="1">The sequence shown here is derived from an EMBL/GenBank/DDBJ whole genome shotgun (WGS) entry which is preliminary data.</text>
</comment>
<organism evidence="1 2">
    <name type="scientific">Nonomuraea glycinis</name>
    <dbReference type="NCBI Taxonomy" id="2047744"/>
    <lineage>
        <taxon>Bacteria</taxon>
        <taxon>Bacillati</taxon>
        <taxon>Actinomycetota</taxon>
        <taxon>Actinomycetes</taxon>
        <taxon>Streptosporangiales</taxon>
        <taxon>Streptosporangiaceae</taxon>
        <taxon>Nonomuraea</taxon>
    </lineage>
</organism>
<reference evidence="1" key="2">
    <citation type="submission" date="2020-09" db="EMBL/GenBank/DDBJ databases">
        <authorList>
            <person name="Sun Q."/>
            <person name="Zhou Y."/>
        </authorList>
    </citation>
    <scope>NUCLEOTIDE SEQUENCE</scope>
    <source>
        <strain evidence="1">CGMCC 4.7430</strain>
    </source>
</reference>
<protein>
    <submittedName>
        <fullName evidence="1">Uncharacterized protein</fullName>
    </submittedName>
</protein>
<sequence>MPAGVAGVLVVDYADRWAFSHLQALLTDLRTLAVRMPGGSAVRVLLLARLAGWWQGLEEWLDTDLDLPADQVTLAPLGGEVNRVELFTTARDRFAAAMNVDGCQAIDPPGGLDDAGFAQVLTVHMAALAAVDAHHHGTSIPADPERVSAYLLRRERAHWQQWHARPDDPLPTPPQIMGRAVWAATLTGALSHPDGVTVLARVQIATLPENAAQALTDHQRCYPPHDPATVLEPLYPDRLGEDFVALSTPGNTAPENITP</sequence>
<reference evidence="1" key="1">
    <citation type="journal article" date="2014" name="Int. J. Syst. Evol. Microbiol.">
        <title>Complete genome sequence of Corynebacterium casei LMG S-19264T (=DSM 44701T), isolated from a smear-ripened cheese.</title>
        <authorList>
            <consortium name="US DOE Joint Genome Institute (JGI-PGF)"/>
            <person name="Walter F."/>
            <person name="Albersmeier A."/>
            <person name="Kalinowski J."/>
            <person name="Ruckert C."/>
        </authorList>
    </citation>
    <scope>NUCLEOTIDE SEQUENCE</scope>
    <source>
        <strain evidence="1">CGMCC 4.7430</strain>
    </source>
</reference>
<name>A0A918A6P4_9ACTN</name>
<dbReference type="RefSeq" id="WP_189138953.1">
    <property type="nucleotide sequence ID" value="NZ_BMNK01000004.1"/>
</dbReference>
<evidence type="ECO:0000313" key="2">
    <source>
        <dbReference type="Proteomes" id="UP000660745"/>
    </source>
</evidence>
<keyword evidence="2" id="KW-1185">Reference proteome</keyword>
<proteinExistence type="predicted"/>
<dbReference type="AlphaFoldDB" id="A0A918A6P4"/>
<gene>
    <name evidence="1" type="ORF">GCM10012278_27200</name>
</gene>